<dbReference type="SUPFAM" id="SSF56059">
    <property type="entry name" value="Glutathione synthetase ATP-binding domain-like"/>
    <property type="match status" value="1"/>
</dbReference>
<accession>A0A3S4YHP8</accession>
<dbReference type="Gene3D" id="3.40.50.20">
    <property type="match status" value="1"/>
</dbReference>
<name>A0A3S4YHP8_SERFO</name>
<dbReference type="Gene3D" id="3.30.470.20">
    <property type="entry name" value="ATP-grasp fold, B domain"/>
    <property type="match status" value="1"/>
</dbReference>
<feature type="domain" description="Carbamoyl phosphate synthase ATP-binding" evidence="1">
    <location>
        <begin position="259"/>
        <end position="266"/>
    </location>
</feature>
<dbReference type="EMBL" id="LR134492">
    <property type="protein sequence ID" value="VEI77537.1"/>
    <property type="molecule type" value="Genomic_DNA"/>
</dbReference>
<reference evidence="2 3" key="1">
    <citation type="submission" date="2018-12" db="EMBL/GenBank/DDBJ databases">
        <authorList>
            <consortium name="Pathogen Informatics"/>
        </authorList>
    </citation>
    <scope>NUCLEOTIDE SEQUENCE [LARGE SCALE GENOMIC DNA]</scope>
    <source>
        <strain evidence="2 3">NCTC13193</strain>
    </source>
</reference>
<dbReference type="PROSITE" id="PS00867">
    <property type="entry name" value="CPSASE_2"/>
    <property type="match status" value="1"/>
</dbReference>
<proteinExistence type="predicted"/>
<protein>
    <submittedName>
        <fullName evidence="2">Predicted ATP-grasp enzyme</fullName>
    </submittedName>
</protein>
<dbReference type="AlphaFoldDB" id="A0A3S4YHP8"/>
<evidence type="ECO:0000259" key="1">
    <source>
        <dbReference type="PROSITE" id="PS00867"/>
    </source>
</evidence>
<evidence type="ECO:0000313" key="3">
    <source>
        <dbReference type="Proteomes" id="UP000270487"/>
    </source>
</evidence>
<dbReference type="InterPro" id="IPR005479">
    <property type="entry name" value="CPAse_ATP-bd"/>
</dbReference>
<sequence length="371" mass="42450">MNILITGARAPVAIEWARIALRSGHRVWLADSLKWPLGRFLQGIEGYLRLPSPRQDLAGYQQQLQGYLDQHDIRLLIPTCEEIFYLSQAFAAYIGPTEWLMPERRLLFELHHKYQSLSLLTGLGEVRTPATRLLTSCSQIADDPLTILKPVYSRFGRQVIRTPKPGVLNDRQLNEHIPWVQQQKLDGVALCNYAVFEHGRLIVHQAYQPKYCFNQAAGSYFVPYQDRRLDDFVRQFGEKTGFHGQVAFDFIEQDGVIFVIECNPRATSGLHLLGAQMSIAADGQLQYLPAPPKAGHVGVIVLLFFAWQAWRDKQLATLWQDFRQAPNLLNDPRWPISAGAQWCALLEMGYRSLRYRRPLTDASTFDIEWDG</sequence>
<gene>
    <name evidence="2" type="ORF">NCTC13193_05878</name>
</gene>
<organism evidence="2 3">
    <name type="scientific">Serratia fonticola</name>
    <dbReference type="NCBI Taxonomy" id="47917"/>
    <lineage>
        <taxon>Bacteria</taxon>
        <taxon>Pseudomonadati</taxon>
        <taxon>Pseudomonadota</taxon>
        <taxon>Gammaproteobacteria</taxon>
        <taxon>Enterobacterales</taxon>
        <taxon>Yersiniaceae</taxon>
        <taxon>Serratia</taxon>
    </lineage>
</organism>
<dbReference type="Proteomes" id="UP000270487">
    <property type="component" value="Chromosome"/>
</dbReference>
<dbReference type="GO" id="GO:0005524">
    <property type="term" value="F:ATP binding"/>
    <property type="evidence" value="ECO:0007669"/>
    <property type="project" value="InterPro"/>
</dbReference>
<evidence type="ECO:0000313" key="2">
    <source>
        <dbReference type="EMBL" id="VEI77537.1"/>
    </source>
</evidence>